<dbReference type="CDD" id="cd11010">
    <property type="entry name" value="S1-P1_nuclease"/>
    <property type="match status" value="1"/>
</dbReference>
<keyword evidence="3" id="KW-0479">Metal-binding</keyword>
<dbReference type="Pfam" id="PF02265">
    <property type="entry name" value="S1-P1_nuclease"/>
    <property type="match status" value="1"/>
</dbReference>
<feature type="signal peptide" evidence="8">
    <location>
        <begin position="1"/>
        <end position="17"/>
    </location>
</feature>
<feature type="chain" id="PRO_5042185421" description="Aspergillus nuclease S(1)" evidence="8">
    <location>
        <begin position="18"/>
        <end position="334"/>
    </location>
</feature>
<dbReference type="Proteomes" id="UP001217754">
    <property type="component" value="Chromosome 1"/>
</dbReference>
<dbReference type="EMBL" id="CP119958">
    <property type="protein sequence ID" value="WFD37467.1"/>
    <property type="molecule type" value="Genomic_DNA"/>
</dbReference>
<organism evidence="9 10">
    <name type="scientific">Malassezia japonica</name>
    <dbReference type="NCBI Taxonomy" id="223818"/>
    <lineage>
        <taxon>Eukaryota</taxon>
        <taxon>Fungi</taxon>
        <taxon>Dikarya</taxon>
        <taxon>Basidiomycota</taxon>
        <taxon>Ustilaginomycotina</taxon>
        <taxon>Malasseziomycetes</taxon>
        <taxon>Malasseziales</taxon>
        <taxon>Malasseziaceae</taxon>
        <taxon>Malassezia</taxon>
    </lineage>
</organism>
<accession>A0AAF0J8A9</accession>
<keyword evidence="8" id="KW-0732">Signal</keyword>
<dbReference type="InterPro" id="IPR003154">
    <property type="entry name" value="S1/P1nuclease"/>
</dbReference>
<evidence type="ECO:0000256" key="3">
    <source>
        <dbReference type="ARBA" id="ARBA00022723"/>
    </source>
</evidence>
<evidence type="ECO:0000256" key="5">
    <source>
        <dbReference type="ARBA" id="ARBA00022801"/>
    </source>
</evidence>
<evidence type="ECO:0000256" key="2">
    <source>
        <dbReference type="ARBA" id="ARBA00022722"/>
    </source>
</evidence>
<comment type="similarity">
    <text evidence="1">Belongs to the nuclease type I family.</text>
</comment>
<reference evidence="9" key="1">
    <citation type="submission" date="2023-03" db="EMBL/GenBank/DDBJ databases">
        <title>Mating type loci evolution in Malassezia.</title>
        <authorList>
            <person name="Coelho M.A."/>
        </authorList>
    </citation>
    <scope>NUCLEOTIDE SEQUENCE</scope>
    <source>
        <strain evidence="9">CBS 9431</strain>
    </source>
</reference>
<dbReference type="GO" id="GO:0016788">
    <property type="term" value="F:hydrolase activity, acting on ester bonds"/>
    <property type="evidence" value="ECO:0007669"/>
    <property type="project" value="InterPro"/>
</dbReference>
<evidence type="ECO:0000313" key="9">
    <source>
        <dbReference type="EMBL" id="WFD37467.1"/>
    </source>
</evidence>
<dbReference type="GO" id="GO:0046872">
    <property type="term" value="F:metal ion binding"/>
    <property type="evidence" value="ECO:0007669"/>
    <property type="project" value="UniProtKB-KW"/>
</dbReference>
<dbReference type="GO" id="GO:0004519">
    <property type="term" value="F:endonuclease activity"/>
    <property type="evidence" value="ECO:0007669"/>
    <property type="project" value="UniProtKB-KW"/>
</dbReference>
<evidence type="ECO:0000256" key="6">
    <source>
        <dbReference type="ARBA" id="ARBA00023157"/>
    </source>
</evidence>
<protein>
    <recommendedName>
        <fullName evidence="11">Aspergillus nuclease S(1)</fullName>
    </recommendedName>
</protein>
<keyword evidence="5" id="KW-0378">Hydrolase</keyword>
<keyword evidence="4" id="KW-0255">Endonuclease</keyword>
<keyword evidence="10" id="KW-1185">Reference proteome</keyword>
<sequence length="334" mass="37115">MLSVWLLGLVQAAAVLAWGATGHEVVATIAQSFLHPDVRTHLCQVLPEYTSYDPHLPNATRHCHLAPVAAWADRIKGHARWSSPLHYVNALGDNPPSACTFGETPFHGDMHVLNGITNYTRQVLAEKGVRRDEALRFLVHFVGDMHQPMHLIGRDRGGNGLRVHFEGHPTMLNRRIRALHNYTEALPDARFESALRGRHFDAYVRWILAEGLGVGTGPVQRRPWWPDWFDWMTCPVEPDHAPNYTDPSGVPVCPLAWARDTHRVGCVYAMAPPIPAAQQYAQAAFRVPRLPDVSAPSYLAPIEADKILEQQLAQAGVRLAAMANALFLDETRGG</sequence>
<dbReference type="SUPFAM" id="SSF48537">
    <property type="entry name" value="Phospholipase C/P1 nuclease"/>
    <property type="match status" value="1"/>
</dbReference>
<evidence type="ECO:0000256" key="8">
    <source>
        <dbReference type="SAM" id="SignalP"/>
    </source>
</evidence>
<keyword evidence="6" id="KW-1015">Disulfide bond</keyword>
<dbReference type="GO" id="GO:0006308">
    <property type="term" value="P:DNA catabolic process"/>
    <property type="evidence" value="ECO:0007669"/>
    <property type="project" value="InterPro"/>
</dbReference>
<dbReference type="PANTHER" id="PTHR33146">
    <property type="entry name" value="ENDONUCLEASE 4"/>
    <property type="match status" value="1"/>
</dbReference>
<dbReference type="GO" id="GO:0003676">
    <property type="term" value="F:nucleic acid binding"/>
    <property type="evidence" value="ECO:0007669"/>
    <property type="project" value="InterPro"/>
</dbReference>
<evidence type="ECO:0000256" key="7">
    <source>
        <dbReference type="ARBA" id="ARBA00023180"/>
    </source>
</evidence>
<dbReference type="Gene3D" id="1.10.575.10">
    <property type="entry name" value="P1 Nuclease"/>
    <property type="match status" value="1"/>
</dbReference>
<evidence type="ECO:0000256" key="4">
    <source>
        <dbReference type="ARBA" id="ARBA00022759"/>
    </source>
</evidence>
<name>A0AAF0J8A9_9BASI</name>
<proteinExistence type="inferred from homology"/>
<gene>
    <name evidence="9" type="ORF">MJAP1_000411</name>
</gene>
<dbReference type="AlphaFoldDB" id="A0AAF0J8A9"/>
<evidence type="ECO:0008006" key="11">
    <source>
        <dbReference type="Google" id="ProtNLM"/>
    </source>
</evidence>
<keyword evidence="7" id="KW-0325">Glycoprotein</keyword>
<dbReference type="InterPro" id="IPR008947">
    <property type="entry name" value="PLipase_C/P1_nuclease_dom_sf"/>
</dbReference>
<dbReference type="PANTHER" id="PTHR33146:SF29">
    <property type="entry name" value="S1_P1 NUCLEASE"/>
    <property type="match status" value="1"/>
</dbReference>
<evidence type="ECO:0000256" key="1">
    <source>
        <dbReference type="ARBA" id="ARBA00009547"/>
    </source>
</evidence>
<keyword evidence="2" id="KW-0540">Nuclease</keyword>
<evidence type="ECO:0000313" key="10">
    <source>
        <dbReference type="Proteomes" id="UP001217754"/>
    </source>
</evidence>
<dbReference type="RefSeq" id="XP_060120364.1">
    <property type="nucleotide sequence ID" value="XM_060264381.1"/>
</dbReference>
<dbReference type="GeneID" id="85224060"/>